<feature type="domain" description="EGF-like" evidence="11">
    <location>
        <begin position="167"/>
        <end position="199"/>
    </location>
</feature>
<proteinExistence type="predicted"/>
<evidence type="ECO:0000256" key="8">
    <source>
        <dbReference type="SAM" id="MobiDB-lite"/>
    </source>
</evidence>
<dbReference type="PANTHER" id="PTHR24033:SF151">
    <property type="entry name" value="NOTCH 2"/>
    <property type="match status" value="1"/>
</dbReference>
<dbReference type="FunFam" id="2.10.25.10:FF:000294">
    <property type="entry name" value="Delta-like protein"/>
    <property type="match status" value="1"/>
</dbReference>
<feature type="domain" description="EGF-like" evidence="11">
    <location>
        <begin position="320"/>
        <end position="357"/>
    </location>
</feature>
<feature type="disulfide bond" evidence="6">
    <location>
        <begin position="157"/>
        <end position="166"/>
    </location>
</feature>
<keyword evidence="7 9" id="KW-0812">Transmembrane</keyword>
<dbReference type="PROSITE" id="PS51051">
    <property type="entry name" value="DSL"/>
    <property type="match status" value="1"/>
</dbReference>
<dbReference type="Pfam" id="PF07974">
    <property type="entry name" value="EGF_2"/>
    <property type="match status" value="1"/>
</dbReference>
<dbReference type="Pfam" id="PF00008">
    <property type="entry name" value="EGF"/>
    <property type="match status" value="1"/>
</dbReference>
<dbReference type="GO" id="GO:0007154">
    <property type="term" value="P:cell communication"/>
    <property type="evidence" value="ECO:0007669"/>
    <property type="project" value="InterPro"/>
</dbReference>
<sequence length="537" mass="59323">MARFLSFLALFASFFVMSEASGHFQVVINSPETILISHTICANMRCNKMDNTARRIKVKAGVPFNLQDGRFAGDAPSHFDLNLVAYNLQGEMLADSWEQRNTSTAWKKESLSTGTFEILYRYRSVCDDKYYGQLCNRYCEERPDQHTECTENGESRCVVGWTGKDCMTPVCENKCNGHGKCVAPGRCHCQNGYTGNSCETCQPKRGCLHGGCANNVSLTCACKPGYGGELCNLDLEYCTRKQPCSNGGTCFNDASAAGYKCQCPEGFVGARCEIPIEKVLCRNDADICWNGGVCISLSPPEVQCHCPPGFFGKHCELSDSDSPCAALECRNGGLCHLNKKNEPSCLCPKCFRGPNCDIPNFECMRNLTMIVSSAPDLIILREQHIVEKTTLHDHLYLFIAASVMSVFGFLCIMMCFYRRLRRTILKNSRTGHSEATVGDSTRPTVWTAVRTVEQHHKTSELDQESCSSTESSPRRLPRLPSPTLTYFPPPPYATSSDGCFATSSSSGRHYMTLPTTTTSSSAAADDENDYIPIKPCI</sequence>
<feature type="disulfide bond" evidence="5">
    <location>
        <begin position="189"/>
        <end position="198"/>
    </location>
</feature>
<keyword evidence="14" id="KW-1185">Reference proteome</keyword>
<feature type="disulfide bond" evidence="5">
    <location>
        <begin position="244"/>
        <end position="261"/>
    </location>
</feature>
<feature type="disulfide bond" evidence="6">
    <location>
        <begin position="126"/>
        <end position="135"/>
    </location>
</feature>
<dbReference type="InterPro" id="IPR051830">
    <property type="entry name" value="NOTCH_homolog"/>
</dbReference>
<dbReference type="InterPro" id="IPR001774">
    <property type="entry name" value="DSL"/>
</dbReference>
<feature type="chain" id="PRO_5035792353" description="Delta-like protein" evidence="10">
    <location>
        <begin position="21"/>
        <end position="537"/>
    </location>
</feature>
<feature type="disulfide bond" evidence="5">
    <location>
        <begin position="263"/>
        <end position="272"/>
    </location>
</feature>
<evidence type="ECO:0000259" key="11">
    <source>
        <dbReference type="PROSITE" id="PS50026"/>
    </source>
</evidence>
<organism evidence="13 14">
    <name type="scientific">Caenorhabditis auriculariae</name>
    <dbReference type="NCBI Taxonomy" id="2777116"/>
    <lineage>
        <taxon>Eukaryota</taxon>
        <taxon>Metazoa</taxon>
        <taxon>Ecdysozoa</taxon>
        <taxon>Nematoda</taxon>
        <taxon>Chromadorea</taxon>
        <taxon>Rhabditida</taxon>
        <taxon>Rhabditina</taxon>
        <taxon>Rhabditomorpha</taxon>
        <taxon>Rhabditoidea</taxon>
        <taxon>Rhabditidae</taxon>
        <taxon>Peloderinae</taxon>
        <taxon>Caenorhabditis</taxon>
    </lineage>
</organism>
<dbReference type="CDD" id="cd00054">
    <property type="entry name" value="EGF_CA"/>
    <property type="match status" value="1"/>
</dbReference>
<dbReference type="Gene3D" id="2.10.25.10">
    <property type="entry name" value="Laminin"/>
    <property type="match status" value="4"/>
</dbReference>
<feature type="domain" description="EGF-like" evidence="11">
    <location>
        <begin position="277"/>
        <end position="316"/>
    </location>
</feature>
<feature type="disulfide bond" evidence="5">
    <location>
        <begin position="306"/>
        <end position="315"/>
    </location>
</feature>
<dbReference type="PROSITE" id="PS50026">
    <property type="entry name" value="EGF_3"/>
    <property type="match status" value="4"/>
</dbReference>
<protein>
    <recommendedName>
        <fullName evidence="7">Delta-like protein</fullName>
    </recommendedName>
</protein>
<dbReference type="InterPro" id="IPR001881">
    <property type="entry name" value="EGF-like_Ca-bd_dom"/>
</dbReference>
<dbReference type="PROSITE" id="PS01186">
    <property type="entry name" value="EGF_2"/>
    <property type="match status" value="3"/>
</dbReference>
<evidence type="ECO:0000256" key="7">
    <source>
        <dbReference type="RuleBase" id="RU280815"/>
    </source>
</evidence>
<dbReference type="Pfam" id="PF12661">
    <property type="entry name" value="hEGF"/>
    <property type="match status" value="1"/>
</dbReference>
<dbReference type="EMBL" id="CAJGYM010000050">
    <property type="protein sequence ID" value="CAD6195023.1"/>
    <property type="molecule type" value="Genomic_DNA"/>
</dbReference>
<keyword evidence="1 7" id="KW-0217">Developmental protein</keyword>
<dbReference type="Proteomes" id="UP000835052">
    <property type="component" value="Unassembled WGS sequence"/>
</dbReference>
<evidence type="ECO:0000256" key="6">
    <source>
        <dbReference type="PROSITE-ProRule" id="PRU00377"/>
    </source>
</evidence>
<evidence type="ECO:0000256" key="5">
    <source>
        <dbReference type="PROSITE-ProRule" id="PRU00076"/>
    </source>
</evidence>
<feature type="signal peptide" evidence="10">
    <location>
        <begin position="1"/>
        <end position="20"/>
    </location>
</feature>
<keyword evidence="3 7" id="KW-0677">Repeat</keyword>
<evidence type="ECO:0000313" key="13">
    <source>
        <dbReference type="EMBL" id="CAD6195023.1"/>
    </source>
</evidence>
<feature type="transmembrane region" description="Helical" evidence="9">
    <location>
        <begin position="395"/>
        <end position="417"/>
    </location>
</feature>
<dbReference type="GO" id="GO:0016020">
    <property type="term" value="C:membrane"/>
    <property type="evidence" value="ECO:0007669"/>
    <property type="project" value="UniProtKB-SubCell"/>
</dbReference>
<feature type="region of interest" description="Disordered" evidence="8">
    <location>
        <begin position="456"/>
        <end position="481"/>
    </location>
</feature>
<evidence type="ECO:0000256" key="10">
    <source>
        <dbReference type="SAM" id="SignalP"/>
    </source>
</evidence>
<dbReference type="FunFam" id="2.10.25.10:FF:000699">
    <property type="entry name" value="Uncharacterized protein, isoform C"/>
    <property type="match status" value="1"/>
</dbReference>
<keyword evidence="2 5" id="KW-0245">EGF-like domain</keyword>
<feature type="domain" description="EGF-like" evidence="11">
    <location>
        <begin position="234"/>
        <end position="273"/>
    </location>
</feature>
<evidence type="ECO:0000256" key="9">
    <source>
        <dbReference type="SAM" id="Phobius"/>
    </source>
</evidence>
<dbReference type="OrthoDB" id="5912267at2759"/>
<dbReference type="GO" id="GO:0005509">
    <property type="term" value="F:calcium ion binding"/>
    <property type="evidence" value="ECO:0007669"/>
    <property type="project" value="InterPro"/>
</dbReference>
<evidence type="ECO:0000256" key="2">
    <source>
        <dbReference type="ARBA" id="ARBA00022536"/>
    </source>
</evidence>
<dbReference type="SMART" id="SM00181">
    <property type="entry name" value="EGF"/>
    <property type="match status" value="5"/>
</dbReference>
<comment type="function">
    <text evidence="7">Putative Notch ligand involved in the mediation of Notch signaling.</text>
</comment>
<evidence type="ECO:0000256" key="4">
    <source>
        <dbReference type="ARBA" id="ARBA00023157"/>
    </source>
</evidence>
<evidence type="ECO:0000256" key="1">
    <source>
        <dbReference type="ARBA" id="ARBA00022473"/>
    </source>
</evidence>
<feature type="disulfide bond" evidence="5">
    <location>
        <begin position="171"/>
        <end position="181"/>
    </location>
</feature>
<dbReference type="Pfam" id="PF01414">
    <property type="entry name" value="DSL"/>
    <property type="match status" value="1"/>
</dbReference>
<dbReference type="SUPFAM" id="SSF57196">
    <property type="entry name" value="EGF/Laminin"/>
    <property type="match status" value="3"/>
</dbReference>
<evidence type="ECO:0000259" key="12">
    <source>
        <dbReference type="PROSITE" id="PS51051"/>
    </source>
</evidence>
<dbReference type="InterPro" id="IPR000742">
    <property type="entry name" value="EGF"/>
</dbReference>
<dbReference type="PROSITE" id="PS00022">
    <property type="entry name" value="EGF_1"/>
    <property type="match status" value="5"/>
</dbReference>
<reference evidence="13" key="1">
    <citation type="submission" date="2020-10" db="EMBL/GenBank/DDBJ databases">
        <authorList>
            <person name="Kikuchi T."/>
        </authorList>
    </citation>
    <scope>NUCLEOTIDE SEQUENCE</scope>
    <source>
        <strain evidence="13">NKZ352</strain>
    </source>
</reference>
<name>A0A8S1HEX2_9PELO</name>
<dbReference type="InterPro" id="IPR057536">
    <property type="entry name" value="C2_N_APX"/>
</dbReference>
<dbReference type="SMART" id="SM00051">
    <property type="entry name" value="DSL"/>
    <property type="match status" value="1"/>
</dbReference>
<dbReference type="Gene3D" id="2.10.25.140">
    <property type="match status" value="1"/>
</dbReference>
<keyword evidence="7 9" id="KW-1133">Transmembrane helix</keyword>
<keyword evidence="4 5" id="KW-1015">Disulfide bond</keyword>
<comment type="caution">
    <text evidence="13">The sequence shown here is derived from an EMBL/GenBank/DDBJ whole genome shotgun (WGS) entry which is preliminary data.</text>
</comment>
<dbReference type="InterPro" id="IPR013032">
    <property type="entry name" value="EGF-like_CS"/>
</dbReference>
<evidence type="ECO:0000256" key="3">
    <source>
        <dbReference type="ARBA" id="ARBA00022737"/>
    </source>
</evidence>
<comment type="subcellular location">
    <subcellularLocation>
        <location evidence="7">Membrane</location>
        <topology evidence="7">Single-pass type I membrane protein</topology>
    </subcellularLocation>
</comment>
<comment type="caution">
    <text evidence="5">Lacks conserved residue(s) required for the propagation of feature annotation.</text>
</comment>
<dbReference type="SMART" id="SM00179">
    <property type="entry name" value="EGF_CA"/>
    <property type="match status" value="2"/>
</dbReference>
<dbReference type="InterPro" id="IPR013111">
    <property type="entry name" value="EGF_extracell"/>
</dbReference>
<dbReference type="PANTHER" id="PTHR24033">
    <property type="entry name" value="EGF-LIKE DOMAIN-CONTAINING PROTEIN"/>
    <property type="match status" value="1"/>
</dbReference>
<keyword evidence="7 10" id="KW-0732">Signal</keyword>
<accession>A0A8S1HEX2</accession>
<dbReference type="AlphaFoldDB" id="A0A8S1HEX2"/>
<evidence type="ECO:0000313" key="14">
    <source>
        <dbReference type="Proteomes" id="UP000835052"/>
    </source>
</evidence>
<gene>
    <name evidence="13" type="ORF">CAUJ_LOCUS10942</name>
</gene>
<dbReference type="Pfam" id="PF25337">
    <property type="entry name" value="C2_N_APX"/>
    <property type="match status" value="1"/>
</dbReference>
<feature type="domain" description="DSL" evidence="12">
    <location>
        <begin position="124"/>
        <end position="166"/>
    </location>
</feature>
<feature type="disulfide bond" evidence="5">
    <location>
        <begin position="347"/>
        <end position="356"/>
    </location>
</feature>
<keyword evidence="7 9" id="KW-0472">Membrane</keyword>